<dbReference type="FunFam" id="3.40.50.300:FF:000134">
    <property type="entry name" value="Iron-enterobactin ABC transporter ATP-binding protein"/>
    <property type="match status" value="1"/>
</dbReference>
<dbReference type="InterPro" id="IPR027417">
    <property type="entry name" value="P-loop_NTPase"/>
</dbReference>
<evidence type="ECO:0000256" key="2">
    <source>
        <dbReference type="ARBA" id="ARBA00022448"/>
    </source>
</evidence>
<comment type="caution">
    <text evidence="6">The sequence shown here is derived from an EMBL/GenBank/DDBJ whole genome shotgun (WGS) entry which is preliminary data.</text>
</comment>
<dbReference type="Proteomes" id="UP000243650">
    <property type="component" value="Unassembled WGS sequence"/>
</dbReference>
<keyword evidence="3" id="KW-0547">Nucleotide-binding</keyword>
<accession>A0A2P6MFT5</accession>
<dbReference type="PANTHER" id="PTHR42734">
    <property type="entry name" value="METAL TRANSPORT SYSTEM ATP-BINDING PROTEIN TM_0124-RELATED"/>
    <property type="match status" value="1"/>
</dbReference>
<comment type="similarity">
    <text evidence="1">Belongs to the ABC transporter superfamily.</text>
</comment>
<keyword evidence="7" id="KW-1185">Reference proteome</keyword>
<feature type="domain" description="ABC transporter" evidence="5">
    <location>
        <begin position="21"/>
        <end position="252"/>
    </location>
</feature>
<gene>
    <name evidence="6" type="ORF">C6I21_11815</name>
</gene>
<proteinExistence type="inferred from homology"/>
<name>A0A2P6MFT5_ALKUR</name>
<dbReference type="EMBL" id="PVNS01000010">
    <property type="protein sequence ID" value="PRO65127.1"/>
    <property type="molecule type" value="Genomic_DNA"/>
</dbReference>
<dbReference type="InterPro" id="IPR003439">
    <property type="entry name" value="ABC_transporter-like_ATP-bd"/>
</dbReference>
<dbReference type="Gene3D" id="3.40.50.300">
    <property type="entry name" value="P-loop containing nucleotide triphosphate hydrolases"/>
    <property type="match status" value="1"/>
</dbReference>
<dbReference type="AlphaFoldDB" id="A0A2P6MFT5"/>
<dbReference type="InterPro" id="IPR017871">
    <property type="entry name" value="ABC_transporter-like_CS"/>
</dbReference>
<dbReference type="SUPFAM" id="SSF52540">
    <property type="entry name" value="P-loop containing nucleoside triphosphate hydrolases"/>
    <property type="match status" value="1"/>
</dbReference>
<evidence type="ECO:0000313" key="6">
    <source>
        <dbReference type="EMBL" id="PRO65127.1"/>
    </source>
</evidence>
<reference evidence="6 7" key="1">
    <citation type="submission" date="2018-03" db="EMBL/GenBank/DDBJ databases">
        <title>Bacillus urumqiensis sp. nov., a moderately haloalkaliphilic bacterium isolated from a salt lake.</title>
        <authorList>
            <person name="Zhao B."/>
            <person name="Liao Z."/>
        </authorList>
    </citation>
    <scope>NUCLEOTIDE SEQUENCE [LARGE SCALE GENOMIC DNA]</scope>
    <source>
        <strain evidence="6 7">BZ-SZ-XJ18</strain>
    </source>
</reference>
<dbReference type="Pfam" id="PF00005">
    <property type="entry name" value="ABC_tran"/>
    <property type="match status" value="1"/>
</dbReference>
<evidence type="ECO:0000313" key="7">
    <source>
        <dbReference type="Proteomes" id="UP000243650"/>
    </source>
</evidence>
<dbReference type="SMART" id="SM00382">
    <property type="entry name" value="AAA"/>
    <property type="match status" value="1"/>
</dbReference>
<dbReference type="OrthoDB" id="9806726at2"/>
<evidence type="ECO:0000256" key="3">
    <source>
        <dbReference type="ARBA" id="ARBA00022741"/>
    </source>
</evidence>
<evidence type="ECO:0000256" key="4">
    <source>
        <dbReference type="ARBA" id="ARBA00022840"/>
    </source>
</evidence>
<protein>
    <submittedName>
        <fullName evidence="6">Manganese ABC transporter ATP-binding protein</fullName>
    </submittedName>
</protein>
<dbReference type="GO" id="GO:0005524">
    <property type="term" value="F:ATP binding"/>
    <property type="evidence" value="ECO:0007669"/>
    <property type="project" value="UniProtKB-KW"/>
</dbReference>
<keyword evidence="2" id="KW-0813">Transport</keyword>
<dbReference type="PROSITE" id="PS00211">
    <property type="entry name" value="ABC_TRANSPORTER_1"/>
    <property type="match status" value="1"/>
</dbReference>
<dbReference type="PANTHER" id="PTHR42734:SF5">
    <property type="entry name" value="IRON TRANSPORT SYSTEM ATP-BINDING PROTEIN HI_0361-RELATED"/>
    <property type="match status" value="1"/>
</dbReference>
<organism evidence="6 7">
    <name type="scientific">Alkalicoccus urumqiensis</name>
    <name type="common">Bacillus urumqiensis</name>
    <dbReference type="NCBI Taxonomy" id="1548213"/>
    <lineage>
        <taxon>Bacteria</taxon>
        <taxon>Bacillati</taxon>
        <taxon>Bacillota</taxon>
        <taxon>Bacilli</taxon>
        <taxon>Bacillales</taxon>
        <taxon>Bacillaceae</taxon>
        <taxon>Alkalicoccus</taxon>
    </lineage>
</organism>
<dbReference type="InterPro" id="IPR003593">
    <property type="entry name" value="AAA+_ATPase"/>
</dbReference>
<evidence type="ECO:0000259" key="5">
    <source>
        <dbReference type="PROSITE" id="PS50893"/>
    </source>
</evidence>
<dbReference type="CDD" id="cd03235">
    <property type="entry name" value="ABC_Metallic_Cations"/>
    <property type="match status" value="1"/>
</dbReference>
<dbReference type="InterPro" id="IPR050153">
    <property type="entry name" value="Metal_Ion_Import_ABC"/>
</dbReference>
<dbReference type="GO" id="GO:0016887">
    <property type="term" value="F:ATP hydrolysis activity"/>
    <property type="evidence" value="ECO:0007669"/>
    <property type="project" value="InterPro"/>
</dbReference>
<evidence type="ECO:0000256" key="1">
    <source>
        <dbReference type="ARBA" id="ARBA00005417"/>
    </source>
</evidence>
<dbReference type="PROSITE" id="PS50893">
    <property type="entry name" value="ABC_TRANSPORTER_2"/>
    <property type="match status" value="1"/>
</dbReference>
<sequence length="266" mass="29531">MTNFNIYKSVIKEENIVEETISVRDLSVHYSGTRALSNISFDVHKGKSIGIIGPNGAGKSTLLKAMLQMTKYEGEVSIFGGSMDAYRSRTAYVPQRSAVDWDFPVRVIDVVRMGRFVHVPWYKKLSASDKEKAEYALRQTGMEDFKHRQIGELSGGQQQRVFLARALVQEAELFFLDEPFVGIDAASEEIISGILNELKQQGKTLVVIHHDLSKVQEYFDELVLLNQTVVASGNVEDVFSQENMKKAYGGSAAVFGGENGLVVAGR</sequence>
<keyword evidence="4 6" id="KW-0067">ATP-binding</keyword>